<protein>
    <submittedName>
        <fullName evidence="1">Uncharacterized protein</fullName>
    </submittedName>
</protein>
<proteinExistence type="predicted"/>
<evidence type="ECO:0000313" key="1">
    <source>
        <dbReference type="EMBL" id="MFD3001800.1"/>
    </source>
</evidence>
<evidence type="ECO:0000313" key="2">
    <source>
        <dbReference type="Proteomes" id="UP001597641"/>
    </source>
</evidence>
<dbReference type="Proteomes" id="UP001597641">
    <property type="component" value="Unassembled WGS sequence"/>
</dbReference>
<accession>A0ABW6BVE0</accession>
<dbReference type="EMBL" id="JBHUOX010000011">
    <property type="protein sequence ID" value="MFD3001800.1"/>
    <property type="molecule type" value="Genomic_DNA"/>
</dbReference>
<comment type="caution">
    <text evidence="1">The sequence shown here is derived from an EMBL/GenBank/DDBJ whole genome shotgun (WGS) entry which is preliminary data.</text>
</comment>
<organism evidence="1 2">
    <name type="scientific">Pontibacter toksunensis</name>
    <dbReference type="NCBI Taxonomy" id="1332631"/>
    <lineage>
        <taxon>Bacteria</taxon>
        <taxon>Pseudomonadati</taxon>
        <taxon>Bacteroidota</taxon>
        <taxon>Cytophagia</taxon>
        <taxon>Cytophagales</taxon>
        <taxon>Hymenobacteraceae</taxon>
        <taxon>Pontibacter</taxon>
    </lineage>
</organism>
<reference evidence="2" key="1">
    <citation type="journal article" date="2019" name="Int. J. Syst. Evol. Microbiol.">
        <title>The Global Catalogue of Microorganisms (GCM) 10K type strain sequencing project: providing services to taxonomists for standard genome sequencing and annotation.</title>
        <authorList>
            <consortium name="The Broad Institute Genomics Platform"/>
            <consortium name="The Broad Institute Genome Sequencing Center for Infectious Disease"/>
            <person name="Wu L."/>
            <person name="Ma J."/>
        </authorList>
    </citation>
    <scope>NUCLEOTIDE SEQUENCE [LARGE SCALE GENOMIC DNA]</scope>
    <source>
        <strain evidence="2">KCTC 23984</strain>
    </source>
</reference>
<dbReference type="RefSeq" id="WP_377486343.1">
    <property type="nucleotide sequence ID" value="NZ_JBHUOX010000011.1"/>
</dbReference>
<name>A0ABW6BVE0_9BACT</name>
<gene>
    <name evidence="1" type="ORF">ACFS7Z_15610</name>
</gene>
<sequence>MEKENTEGFGSLFLLFLAILALTFCLELGGAENKKATKPGEQEELVDAPTLPATATPISAKATAKQRLII</sequence>
<keyword evidence="2" id="KW-1185">Reference proteome</keyword>